<evidence type="ECO:0000313" key="3">
    <source>
        <dbReference type="Proteomes" id="UP000287651"/>
    </source>
</evidence>
<feature type="compositionally biased region" description="Polar residues" evidence="1">
    <location>
        <begin position="1"/>
        <end position="30"/>
    </location>
</feature>
<name>A0A426XHP9_ENSVE</name>
<comment type="caution">
    <text evidence="2">The sequence shown here is derived from an EMBL/GenBank/DDBJ whole genome shotgun (WGS) entry which is preliminary data.</text>
</comment>
<organism evidence="2 3">
    <name type="scientific">Ensete ventricosum</name>
    <name type="common">Abyssinian banana</name>
    <name type="synonym">Musa ensete</name>
    <dbReference type="NCBI Taxonomy" id="4639"/>
    <lineage>
        <taxon>Eukaryota</taxon>
        <taxon>Viridiplantae</taxon>
        <taxon>Streptophyta</taxon>
        <taxon>Embryophyta</taxon>
        <taxon>Tracheophyta</taxon>
        <taxon>Spermatophyta</taxon>
        <taxon>Magnoliopsida</taxon>
        <taxon>Liliopsida</taxon>
        <taxon>Zingiberales</taxon>
        <taxon>Musaceae</taxon>
        <taxon>Ensete</taxon>
    </lineage>
</organism>
<dbReference type="EMBL" id="AMZH03020629">
    <property type="protein sequence ID" value="RRT38984.1"/>
    <property type="molecule type" value="Genomic_DNA"/>
</dbReference>
<accession>A0A426XHP9</accession>
<dbReference type="Proteomes" id="UP000287651">
    <property type="component" value="Unassembled WGS sequence"/>
</dbReference>
<feature type="region of interest" description="Disordered" evidence="1">
    <location>
        <begin position="1"/>
        <end position="98"/>
    </location>
</feature>
<reference evidence="2 3" key="1">
    <citation type="journal article" date="2014" name="Agronomy (Basel)">
        <title>A Draft Genome Sequence for Ensete ventricosum, the Drought-Tolerant Tree Against Hunger.</title>
        <authorList>
            <person name="Harrison J."/>
            <person name="Moore K.A."/>
            <person name="Paszkiewicz K."/>
            <person name="Jones T."/>
            <person name="Grant M."/>
            <person name="Ambacheew D."/>
            <person name="Muzemil S."/>
            <person name="Studholme D.J."/>
        </authorList>
    </citation>
    <scope>NUCLEOTIDE SEQUENCE [LARGE SCALE GENOMIC DNA]</scope>
</reference>
<evidence type="ECO:0000256" key="1">
    <source>
        <dbReference type="SAM" id="MobiDB-lite"/>
    </source>
</evidence>
<sequence>METARARTSTSRGFRSGTLTAGRTSRTSGPPNRGKTTALHDGTAEAAAAVEADLSPTAGPRSVRIRRPPSRHMARMPPSSATAYSPVGARRGQEGSGEAWREERMWGRLGVGHQRWNESLRLRRRCGLLSSTHTICPYNGEVHWIEFRVESDPITAR</sequence>
<dbReference type="AlphaFoldDB" id="A0A426XHP9"/>
<evidence type="ECO:0000313" key="2">
    <source>
        <dbReference type="EMBL" id="RRT38984.1"/>
    </source>
</evidence>
<gene>
    <name evidence="2" type="ORF">B296_00031634</name>
</gene>
<protein>
    <submittedName>
        <fullName evidence="2">Uncharacterized protein</fullName>
    </submittedName>
</protein>
<proteinExistence type="predicted"/>
<feature type="compositionally biased region" description="Basic residues" evidence="1">
    <location>
        <begin position="63"/>
        <end position="74"/>
    </location>
</feature>